<gene>
    <name evidence="2" type="ORF">LL253_08410</name>
</gene>
<keyword evidence="1" id="KW-0732">Signal</keyword>
<accession>A0ABS8H6H3</accession>
<protein>
    <recommendedName>
        <fullName evidence="4">DUF4136 domain-containing protein</fullName>
    </recommendedName>
</protein>
<evidence type="ECO:0008006" key="4">
    <source>
        <dbReference type="Google" id="ProtNLM"/>
    </source>
</evidence>
<organism evidence="2 3">
    <name type="scientific">Sphingobium soli</name>
    <dbReference type="NCBI Taxonomy" id="1591116"/>
    <lineage>
        <taxon>Bacteria</taxon>
        <taxon>Pseudomonadati</taxon>
        <taxon>Pseudomonadota</taxon>
        <taxon>Alphaproteobacteria</taxon>
        <taxon>Sphingomonadales</taxon>
        <taxon>Sphingomonadaceae</taxon>
        <taxon>Sphingobium</taxon>
    </lineage>
</organism>
<evidence type="ECO:0000313" key="3">
    <source>
        <dbReference type="Proteomes" id="UP001198830"/>
    </source>
</evidence>
<dbReference type="Proteomes" id="UP001198830">
    <property type="component" value="Unassembled WGS sequence"/>
</dbReference>
<dbReference type="EMBL" id="JAJGNP010000005">
    <property type="protein sequence ID" value="MCC4232713.1"/>
    <property type="molecule type" value="Genomic_DNA"/>
</dbReference>
<evidence type="ECO:0000256" key="1">
    <source>
        <dbReference type="SAM" id="SignalP"/>
    </source>
</evidence>
<comment type="caution">
    <text evidence="2">The sequence shown here is derived from an EMBL/GenBank/DDBJ whole genome shotgun (WGS) entry which is preliminary data.</text>
</comment>
<evidence type="ECO:0000313" key="2">
    <source>
        <dbReference type="EMBL" id="MCC4232713.1"/>
    </source>
</evidence>
<reference evidence="2 3" key="1">
    <citation type="submission" date="2021-10" db="EMBL/GenBank/DDBJ databases">
        <title>The diversity and Nitrogen Metabolism of Culturable Nitrate-Utilizing Bacteria Within the Oxygen Minimum Zone of the Changjiang (Yangtze River)Estuary.</title>
        <authorList>
            <person name="Zhang D."/>
            <person name="Zheng J."/>
            <person name="Liu S."/>
            <person name="He W."/>
        </authorList>
    </citation>
    <scope>NUCLEOTIDE SEQUENCE [LARGE SCALE GENOMIC DNA]</scope>
    <source>
        <strain evidence="2 3">FXH275-2</strain>
    </source>
</reference>
<sequence>MTMMPPPLNAHRPSILVRHIAALVGMVALSAPLAAQTAPPPQQGTMAVEAHLADGSRDGTTESARDAAGEALSARGFTLLDGADHAAYWMELVIDRSDVGTGDAKVAPSSSNLTNGGVPGAAGSVFKVPLPSGKSRHVALQKTRLDMILRKRGSAASVWRGSAVTVRSADQQDAAATALSGALVRAYPAQSDAVIGVP</sequence>
<proteinExistence type="predicted"/>
<feature type="chain" id="PRO_5046269074" description="DUF4136 domain-containing protein" evidence="1">
    <location>
        <begin position="38"/>
        <end position="198"/>
    </location>
</feature>
<dbReference type="RefSeq" id="WP_228226897.1">
    <property type="nucleotide sequence ID" value="NZ_JAJGNP010000005.1"/>
</dbReference>
<keyword evidence="3" id="KW-1185">Reference proteome</keyword>
<feature type="signal peptide" evidence="1">
    <location>
        <begin position="1"/>
        <end position="37"/>
    </location>
</feature>
<name>A0ABS8H6H3_9SPHN</name>